<dbReference type="PANTHER" id="PTHR48090">
    <property type="entry name" value="UNDECAPRENYL-PHOSPHATE 4-DEOXY-4-FORMAMIDO-L-ARABINOSE TRANSFERASE-RELATED"/>
    <property type="match status" value="1"/>
</dbReference>
<dbReference type="Gene3D" id="3.90.550.10">
    <property type="entry name" value="Spore Coat Polysaccharide Biosynthesis Protein SpsA, Chain A"/>
    <property type="match status" value="1"/>
</dbReference>
<organism evidence="2 3">
    <name type="scientific">Sorangium cellulosum</name>
    <name type="common">Polyangium cellulosum</name>
    <dbReference type="NCBI Taxonomy" id="56"/>
    <lineage>
        <taxon>Bacteria</taxon>
        <taxon>Pseudomonadati</taxon>
        <taxon>Myxococcota</taxon>
        <taxon>Polyangia</taxon>
        <taxon>Polyangiales</taxon>
        <taxon>Polyangiaceae</taxon>
        <taxon>Sorangium</taxon>
    </lineage>
</organism>
<sequence>MSDAGSGRGGAGEAPEISIVIPIYNEEAILHAAVVDLRERLSPFGWRWELVLAENGSRDGTLRIAGELERKYPEVRHFSIGEPNYGAALRAGIERARGRYVLCDEIDLCDADFHERAIAMLRAGGVDMVIGSKLIHGARDDRPWARHAASQLYNGLLRGMLGFQGTDTHGLKAFLREPLLAIARDCVVDKDVFASEFVIRAYRAGLRIEEIPVRVLEKRRPSINLSRRVPHVLRSLAKLTWAIRVRG</sequence>
<dbReference type="Pfam" id="PF00535">
    <property type="entry name" value="Glycos_transf_2"/>
    <property type="match status" value="1"/>
</dbReference>
<evidence type="ECO:0000259" key="1">
    <source>
        <dbReference type="Pfam" id="PF00535"/>
    </source>
</evidence>
<dbReference type="Proteomes" id="UP000238348">
    <property type="component" value="Chromosome"/>
</dbReference>
<dbReference type="AlphaFoldDB" id="A0A2L0FAI2"/>
<keyword evidence="2" id="KW-0808">Transferase</keyword>
<protein>
    <submittedName>
        <fullName evidence="2">Glycosyl transferase family 2</fullName>
    </submittedName>
</protein>
<dbReference type="CDD" id="cd04179">
    <property type="entry name" value="DPM_DPG-synthase_like"/>
    <property type="match status" value="1"/>
</dbReference>
<dbReference type="SUPFAM" id="SSF53448">
    <property type="entry name" value="Nucleotide-diphospho-sugar transferases"/>
    <property type="match status" value="1"/>
</dbReference>
<reference evidence="2 3" key="1">
    <citation type="submission" date="2015-09" db="EMBL/GenBank/DDBJ databases">
        <title>Sorangium comparison.</title>
        <authorList>
            <person name="Zaburannyi N."/>
            <person name="Bunk B."/>
            <person name="Overmann J."/>
            <person name="Mueller R."/>
        </authorList>
    </citation>
    <scope>NUCLEOTIDE SEQUENCE [LARGE SCALE GENOMIC DNA]</scope>
    <source>
        <strain evidence="2 3">So ce26</strain>
    </source>
</reference>
<name>A0A2L0FAI2_SORCE</name>
<dbReference type="EMBL" id="CP012673">
    <property type="protein sequence ID" value="AUX48608.1"/>
    <property type="molecule type" value="Genomic_DNA"/>
</dbReference>
<dbReference type="RefSeq" id="WP_104986444.1">
    <property type="nucleotide sequence ID" value="NZ_CP012673.1"/>
</dbReference>
<feature type="domain" description="Glycosyltransferase 2-like" evidence="1">
    <location>
        <begin position="18"/>
        <end position="176"/>
    </location>
</feature>
<dbReference type="InterPro" id="IPR001173">
    <property type="entry name" value="Glyco_trans_2-like"/>
</dbReference>
<dbReference type="OrthoDB" id="9811884at2"/>
<evidence type="ECO:0000313" key="3">
    <source>
        <dbReference type="Proteomes" id="UP000238348"/>
    </source>
</evidence>
<dbReference type="InterPro" id="IPR050256">
    <property type="entry name" value="Glycosyltransferase_2"/>
</dbReference>
<evidence type="ECO:0000313" key="2">
    <source>
        <dbReference type="EMBL" id="AUX48608.1"/>
    </source>
</evidence>
<gene>
    <name evidence="2" type="primary">nfrB</name>
    <name evidence="2" type="ORF">SOCE26_101470</name>
</gene>
<dbReference type="InterPro" id="IPR029044">
    <property type="entry name" value="Nucleotide-diphossugar_trans"/>
</dbReference>
<proteinExistence type="predicted"/>
<accession>A0A2L0FAI2</accession>
<dbReference type="GO" id="GO:0016740">
    <property type="term" value="F:transferase activity"/>
    <property type="evidence" value="ECO:0007669"/>
    <property type="project" value="UniProtKB-KW"/>
</dbReference>